<keyword evidence="6" id="KW-0675">Receptor</keyword>
<accession>A0A1Y9IS34</accession>
<evidence type="ECO:0000256" key="5">
    <source>
        <dbReference type="ARBA" id="ARBA00023136"/>
    </source>
</evidence>
<keyword evidence="3 6" id="KW-0812">Transmembrane</keyword>
<organism evidence="7 8">
    <name type="scientific">Anopheles merus</name>
    <name type="common">Mosquito</name>
    <dbReference type="NCBI Taxonomy" id="30066"/>
    <lineage>
        <taxon>Eukaryota</taxon>
        <taxon>Metazoa</taxon>
        <taxon>Ecdysozoa</taxon>
        <taxon>Arthropoda</taxon>
        <taxon>Hexapoda</taxon>
        <taxon>Insecta</taxon>
        <taxon>Pterygota</taxon>
        <taxon>Neoptera</taxon>
        <taxon>Endopterygota</taxon>
        <taxon>Diptera</taxon>
        <taxon>Nematocera</taxon>
        <taxon>Culicoidea</taxon>
        <taxon>Culicidae</taxon>
        <taxon>Anophelinae</taxon>
        <taxon>Anopheles</taxon>
    </lineage>
</organism>
<dbReference type="STRING" id="30066.A0A1Y9IS34"/>
<feature type="transmembrane region" description="Helical" evidence="6">
    <location>
        <begin position="157"/>
        <end position="175"/>
    </location>
</feature>
<keyword evidence="8" id="KW-1185">Reference proteome</keyword>
<dbReference type="EnsemblMetazoa" id="AMEM019212-RA">
    <property type="protein sequence ID" value="AMEM019212-PA"/>
    <property type="gene ID" value="AMEM019212"/>
</dbReference>
<evidence type="ECO:0000256" key="3">
    <source>
        <dbReference type="ARBA" id="ARBA00022692"/>
    </source>
</evidence>
<dbReference type="GO" id="GO:0050909">
    <property type="term" value="P:sensory perception of taste"/>
    <property type="evidence" value="ECO:0007669"/>
    <property type="project" value="InterPro"/>
</dbReference>
<feature type="transmembrane region" description="Helical" evidence="6">
    <location>
        <begin position="284"/>
        <end position="305"/>
    </location>
</feature>
<evidence type="ECO:0000313" key="8">
    <source>
        <dbReference type="Proteomes" id="UP000075903"/>
    </source>
</evidence>
<keyword evidence="6" id="KW-0807">Transducer</keyword>
<evidence type="ECO:0000256" key="2">
    <source>
        <dbReference type="ARBA" id="ARBA00022475"/>
    </source>
</evidence>
<dbReference type="VEuPathDB" id="VectorBase:AMEM019212"/>
<feature type="transmembrane region" description="Helical" evidence="6">
    <location>
        <begin position="66"/>
        <end position="87"/>
    </location>
</feature>
<keyword evidence="4 6" id="KW-1133">Transmembrane helix</keyword>
<feature type="transmembrane region" description="Helical" evidence="6">
    <location>
        <begin position="99"/>
        <end position="125"/>
    </location>
</feature>
<feature type="transmembrane region" description="Helical" evidence="6">
    <location>
        <begin position="311"/>
        <end position="334"/>
    </location>
</feature>
<evidence type="ECO:0000256" key="4">
    <source>
        <dbReference type="ARBA" id="ARBA00022989"/>
    </source>
</evidence>
<keyword evidence="2 6" id="KW-1003">Cell membrane</keyword>
<evidence type="ECO:0000256" key="1">
    <source>
        <dbReference type="ARBA" id="ARBA00004651"/>
    </source>
</evidence>
<reference evidence="7" key="1">
    <citation type="submission" date="2020-05" db="UniProtKB">
        <authorList>
            <consortium name="EnsemblMetazoa"/>
        </authorList>
    </citation>
    <scope>IDENTIFICATION</scope>
    <source>
        <strain evidence="7">MAF</strain>
    </source>
</reference>
<proteinExistence type="inferred from homology"/>
<comment type="function">
    <text evidence="6">Gustatory receptor which mediates acceptance or avoidance behavior, depending on its substrates.</text>
</comment>
<dbReference type="InterPro" id="IPR013604">
    <property type="entry name" value="7TM_chemorcpt"/>
</dbReference>
<comment type="caution">
    <text evidence="6">Lacks conserved residue(s) required for the propagation of feature annotation.</text>
</comment>
<dbReference type="Proteomes" id="UP000075903">
    <property type="component" value="Unassembled WGS sequence"/>
</dbReference>
<feature type="transmembrane region" description="Helical" evidence="6">
    <location>
        <begin position="202"/>
        <end position="224"/>
    </location>
</feature>
<comment type="similarity">
    <text evidence="6">Belongs to the insect chemoreceptor superfamily. Gustatory receptor (GR) family.</text>
</comment>
<evidence type="ECO:0000313" key="7">
    <source>
        <dbReference type="EnsemblMetazoa" id="AMEM019212-PA"/>
    </source>
</evidence>
<evidence type="ECO:0000256" key="6">
    <source>
        <dbReference type="RuleBase" id="RU363108"/>
    </source>
</evidence>
<dbReference type="Pfam" id="PF08395">
    <property type="entry name" value="7tm_7"/>
    <property type="match status" value="1"/>
</dbReference>
<dbReference type="GO" id="GO:0005886">
    <property type="term" value="C:plasma membrane"/>
    <property type="evidence" value="ECO:0007669"/>
    <property type="project" value="UniProtKB-SubCell"/>
</dbReference>
<dbReference type="AlphaFoldDB" id="A0A1Y9IS34"/>
<name>A0A1Y9IS34_ANOME</name>
<comment type="subcellular location">
    <subcellularLocation>
        <location evidence="1 6">Cell membrane</location>
        <topology evidence="1 6">Multi-pass membrane protein</topology>
    </subcellularLocation>
</comment>
<protein>
    <recommendedName>
        <fullName evidence="6">Gustatory receptor</fullName>
    </recommendedName>
</protein>
<dbReference type="GO" id="GO:0007165">
    <property type="term" value="P:signal transduction"/>
    <property type="evidence" value="ECO:0007669"/>
    <property type="project" value="UniProtKB-KW"/>
</dbReference>
<dbReference type="VEuPathDB" id="VectorBase:AMEM21_006533"/>
<keyword evidence="5 6" id="KW-0472">Membrane</keyword>
<sequence length="443" mass="50344">MSTRLKYWFNIGSFFETMKPNIRVLKLFGLFPYTISQAKGRSIPSNSHHSNNRCNHSKTLKSEVKFIDIAIFTLWQTFFLQMLYVSWPKMFLNMPVSRIITMVTLILYLLAGFNCSVSATLVLLFRKKFLHMVQLVEEADSLFSKYFYEIQHSKHHLVCVALLLGSFACQGLLILNDYTAGKMLVNTTLSLQSMPMQAITSYYYIIRSIHISCVVAFISGLYGFRDRFFAFNKQLRICFVEKHSGEQAASYRVLMNHVQGFTAIYSNLCDAIGIFCTIFAWQPMMFCASLIVTVVFSILTIGHMLTNPTPIVLALALIYSALTILYTLLFLMLVKLGSDLKREVIPTHYSSNIANHQSAQHRNPLTKRTFPPYPIRPQGKQTAILVHKAINQSSKTPALVERIISALATYSVILIQFELGVPKFFISAILQQNGDMTTTNPQP</sequence>